<name>A0A6N6WQ37_ECOLX</name>
<dbReference type="AlphaFoldDB" id="A0A6N6WQ37"/>
<organism evidence="2 3">
    <name type="scientific">Escherichia coli</name>
    <dbReference type="NCBI Taxonomy" id="562"/>
    <lineage>
        <taxon>Bacteria</taxon>
        <taxon>Pseudomonadati</taxon>
        <taxon>Pseudomonadota</taxon>
        <taxon>Gammaproteobacteria</taxon>
        <taxon>Enterobacterales</taxon>
        <taxon>Enterobacteriaceae</taxon>
        <taxon>Escherichia</taxon>
    </lineage>
</organism>
<dbReference type="Pfam" id="PF20148">
    <property type="entry name" value="DUF6531"/>
    <property type="match status" value="1"/>
</dbReference>
<proteinExistence type="predicted"/>
<sequence>MGGGKPAARQGDMTRKGLDIVQGSAGVLIGAPTGVACSVCPTKKDSPNYGSPVNPLLGAKVLPVETDLALPGPLPFILFRAYSSYRTRTPAPVGVFGPGWKAPFDIRLQVHERELILNDSGGRSIHFESLFPGEISYSRSESFWLARGGVLKQHKGHPLARLWRALPEAVRLSPHTYMMAVSTTGQWLILGWPERVPEADEVPPPEPPAYRVLTGVVDGFGRTLTFHRAAEGDVAGAVTGVTDGAGRCFH</sequence>
<dbReference type="InterPro" id="IPR045351">
    <property type="entry name" value="DUF6531"/>
</dbReference>
<dbReference type="EMBL" id="WSGM01000171">
    <property type="protein sequence ID" value="KAE9725186.1"/>
    <property type="molecule type" value="Genomic_DNA"/>
</dbReference>
<reference evidence="2 3" key="1">
    <citation type="submission" date="2019-10" db="EMBL/GenBank/DDBJ databases">
        <title>Antimicrobial-resistant enteric bacteria are widely distributed amongst people, animals and the environment in northern Tanzania.</title>
        <authorList>
            <person name="Subbiah M."/>
            <person name="Call D.R."/>
        </authorList>
    </citation>
    <scope>NUCLEOTIDE SEQUENCE [LARGE SCALE GENOMIC DNA]</scope>
    <source>
        <strain evidence="2 3">TzEc067</strain>
    </source>
</reference>
<gene>
    <name evidence="2" type="ORF">GP711_25455</name>
</gene>
<evidence type="ECO:0000259" key="1">
    <source>
        <dbReference type="Pfam" id="PF20148"/>
    </source>
</evidence>
<dbReference type="RefSeq" id="WP_250666847.1">
    <property type="nucleotide sequence ID" value="NZ_WSGM01000171.1"/>
</dbReference>
<feature type="non-terminal residue" evidence="2">
    <location>
        <position position="250"/>
    </location>
</feature>
<accession>A0A6N6WQ37</accession>
<feature type="domain" description="DUF6531" evidence="1">
    <location>
        <begin position="50"/>
        <end position="127"/>
    </location>
</feature>
<evidence type="ECO:0000313" key="2">
    <source>
        <dbReference type="EMBL" id="KAE9725186.1"/>
    </source>
</evidence>
<comment type="caution">
    <text evidence="2">The sequence shown here is derived from an EMBL/GenBank/DDBJ whole genome shotgun (WGS) entry which is preliminary data.</text>
</comment>
<protein>
    <submittedName>
        <fullName evidence="2">RHS element protein</fullName>
    </submittedName>
</protein>
<evidence type="ECO:0000313" key="3">
    <source>
        <dbReference type="Proteomes" id="UP000437875"/>
    </source>
</evidence>
<dbReference type="Proteomes" id="UP000437875">
    <property type="component" value="Unassembled WGS sequence"/>
</dbReference>